<comment type="caution">
    <text evidence="1">The sequence shown here is derived from an EMBL/GenBank/DDBJ whole genome shotgun (WGS) entry which is preliminary data.</text>
</comment>
<name>T0XY79_9ZZZZ</name>
<gene>
    <name evidence="1" type="ORF">B2A_15902</name>
</gene>
<reference evidence="1" key="2">
    <citation type="journal article" date="2014" name="ISME J.">
        <title>Microbial stratification in low pH oxic and suboxic macroscopic growths along an acid mine drainage.</title>
        <authorList>
            <person name="Mendez-Garcia C."/>
            <person name="Mesa V."/>
            <person name="Sprenger R.R."/>
            <person name="Richter M."/>
            <person name="Diez M.S."/>
            <person name="Solano J."/>
            <person name="Bargiela R."/>
            <person name="Golyshina O.V."/>
            <person name="Manteca A."/>
            <person name="Ramos J.L."/>
            <person name="Gallego J.R."/>
            <person name="Llorente I."/>
            <person name="Martins Dos Santos V.A."/>
            <person name="Jensen O.N."/>
            <person name="Pelaez A.I."/>
            <person name="Sanchez J."/>
            <person name="Ferrer M."/>
        </authorList>
    </citation>
    <scope>NUCLEOTIDE SEQUENCE</scope>
</reference>
<dbReference type="AlphaFoldDB" id="T0XY79"/>
<feature type="non-terminal residue" evidence="1">
    <location>
        <position position="1"/>
    </location>
</feature>
<organism evidence="1">
    <name type="scientific">mine drainage metagenome</name>
    <dbReference type="NCBI Taxonomy" id="410659"/>
    <lineage>
        <taxon>unclassified sequences</taxon>
        <taxon>metagenomes</taxon>
        <taxon>ecological metagenomes</taxon>
    </lineage>
</organism>
<proteinExistence type="predicted"/>
<protein>
    <submittedName>
        <fullName evidence="1">Uncharacterized protein</fullName>
    </submittedName>
</protein>
<dbReference type="EMBL" id="AUZZ01011557">
    <property type="protein sequence ID" value="EQD25878.1"/>
    <property type="molecule type" value="Genomic_DNA"/>
</dbReference>
<sequence>RSKNQCPNLRVLNHHCSEGTWKKQRIVEKAEEAIKGVPFIRYEIREEQVETFRKSGRGRPSARSTYRKIEMPVYHMSWAMDKYAVEKDSRSDGIFPLITNCMDAEASDVLSRYKYQPMLEKRYEQLKTVYG</sequence>
<evidence type="ECO:0000313" key="1">
    <source>
        <dbReference type="EMBL" id="EQD25878.1"/>
    </source>
</evidence>
<reference evidence="1" key="1">
    <citation type="submission" date="2013-08" db="EMBL/GenBank/DDBJ databases">
        <authorList>
            <person name="Mendez C."/>
            <person name="Richter M."/>
            <person name="Ferrer M."/>
            <person name="Sanchez J."/>
        </authorList>
    </citation>
    <scope>NUCLEOTIDE SEQUENCE</scope>
</reference>
<accession>T0XY79</accession>